<dbReference type="AlphaFoldDB" id="A0A411WMH1"/>
<feature type="transmembrane region" description="Helical" evidence="3">
    <location>
        <begin position="638"/>
        <end position="656"/>
    </location>
</feature>
<keyword evidence="3" id="KW-1133">Transmembrane helix</keyword>
<dbReference type="InterPro" id="IPR010090">
    <property type="entry name" value="Phage_tape_meas"/>
</dbReference>
<name>A0A411WMH1_9GAMM</name>
<dbReference type="PANTHER" id="PTHR37813:SF1">
    <property type="entry name" value="FELS-2 PROPHAGE PROTEIN"/>
    <property type="match status" value="1"/>
</dbReference>
<organism evidence="5 6">
    <name type="scientific">Limnobaculum zhutongyuii</name>
    <dbReference type="NCBI Taxonomy" id="2498113"/>
    <lineage>
        <taxon>Bacteria</taxon>
        <taxon>Pseudomonadati</taxon>
        <taxon>Pseudomonadota</taxon>
        <taxon>Gammaproteobacteria</taxon>
        <taxon>Enterobacterales</taxon>
        <taxon>Budviciaceae</taxon>
        <taxon>Limnobaculum</taxon>
    </lineage>
</organism>
<evidence type="ECO:0000256" key="3">
    <source>
        <dbReference type="SAM" id="Phobius"/>
    </source>
</evidence>
<dbReference type="OrthoDB" id="8019720at2"/>
<dbReference type="Pfam" id="PF10145">
    <property type="entry name" value="PhageMin_Tail"/>
    <property type="match status" value="1"/>
</dbReference>
<evidence type="ECO:0000256" key="1">
    <source>
        <dbReference type="ARBA" id="ARBA00022612"/>
    </source>
</evidence>
<evidence type="ECO:0000313" key="6">
    <source>
        <dbReference type="Proteomes" id="UP000293154"/>
    </source>
</evidence>
<dbReference type="KEGG" id="prag:EKN56_13590"/>
<protein>
    <submittedName>
        <fullName evidence="5">Phage tail tape measure protein</fullName>
    </submittedName>
</protein>
<dbReference type="Proteomes" id="UP000293154">
    <property type="component" value="Chromosome"/>
</dbReference>
<evidence type="ECO:0000259" key="4">
    <source>
        <dbReference type="Pfam" id="PF10145"/>
    </source>
</evidence>
<reference evidence="5 6" key="1">
    <citation type="submission" date="2019-03" db="EMBL/GenBank/DDBJ databases">
        <title>Pragia sp. nov. isolated from the gut tract of Carduelis flavirostris.</title>
        <authorList>
            <person name="Ge Y."/>
        </authorList>
    </citation>
    <scope>NUCLEOTIDE SEQUENCE [LARGE SCALE GENOMIC DNA]</scope>
    <source>
        <strain evidence="5 6">CF-458</strain>
    </source>
</reference>
<feature type="region of interest" description="Disordered" evidence="2">
    <location>
        <begin position="161"/>
        <end position="180"/>
    </location>
</feature>
<feature type="domain" description="Phage tail tape measure protein" evidence="4">
    <location>
        <begin position="231"/>
        <end position="429"/>
    </location>
</feature>
<dbReference type="NCBIfam" id="TIGR01760">
    <property type="entry name" value="tape_meas_TP901"/>
    <property type="match status" value="1"/>
</dbReference>
<evidence type="ECO:0000256" key="2">
    <source>
        <dbReference type="SAM" id="MobiDB-lite"/>
    </source>
</evidence>
<proteinExistence type="predicted"/>
<evidence type="ECO:0000313" key="5">
    <source>
        <dbReference type="EMBL" id="QBH97340.1"/>
    </source>
</evidence>
<gene>
    <name evidence="5" type="ORF">EKN56_13590</name>
</gene>
<dbReference type="RefSeq" id="WP_130592273.1">
    <property type="nucleotide sequence ID" value="NZ_CP034752.1"/>
</dbReference>
<accession>A0A411WMH1</accession>
<feature type="transmembrane region" description="Helical" evidence="3">
    <location>
        <begin position="565"/>
        <end position="585"/>
    </location>
</feature>
<dbReference type="PANTHER" id="PTHR37813">
    <property type="entry name" value="FELS-2 PROPHAGE PROTEIN"/>
    <property type="match status" value="1"/>
</dbReference>
<feature type="transmembrane region" description="Helical" evidence="3">
    <location>
        <begin position="606"/>
        <end position="632"/>
    </location>
</feature>
<feature type="transmembrane region" description="Helical" evidence="3">
    <location>
        <begin position="531"/>
        <end position="553"/>
    </location>
</feature>
<keyword evidence="6" id="KW-1185">Reference proteome</keyword>
<keyword evidence="3" id="KW-0812">Transmembrane</keyword>
<keyword evidence="3" id="KW-0472">Membrane</keyword>
<dbReference type="EMBL" id="CP034752">
    <property type="protein sequence ID" value="QBH97340.1"/>
    <property type="molecule type" value="Genomic_DNA"/>
</dbReference>
<keyword evidence="1" id="KW-1188">Viral release from host cell</keyword>
<sequence>MTDRRLNIKVAFSALNNMARPVSAARNAAAGLATQIRSTQNSIKALGRQASSFDKLNAATKRTGNELTQAKEKARQMAAAFGPLKGRTAEQTAALIKQRAAVRALTQQQTQQQTRLNQLRADLYRHGISVSQGTRATDQIRLRTEQYNRQLAEQQRRLNNVTQAQSRYNRSKETGSKLTGAGMKSMMVGGTALYGSARFLSPGVDFDRGMSKVQALTRLDKNSEELKVLRSEARRLGAETEFTSTDASRGQQFLAMAGFTPQAIKQALPGVLNMALAGDMDLGESADIGSNVLSQFKLSADQMDRVSDVLTGAFTRTNTDLRQLSETMVYAGPVAATLGIDIETMAAMAGSLADKGIRGSMAGTSLRASLSRLAAPTKKAQAALDELGISVNGAGGKMRPMEEILTDLYNKTRKYSQTSQVSFFKHIGGEEAFTGLMAAAEAAGNGKLQGLIKELRNAAGEADKNAKTMGDNLLGDFRQLDSAWESVRIHMEESIDSPLRGVTQGLTRFLDRVEKWMKENPELTKGIAKTVLIVGALAVGIGAVTLALGMLLGPMALVRLSLTTLTGGAGFGGVMGAITKVGGVLRTLLSPMALIRTVGQATFGPLIAIIAGISAPIWLVIAVIVAAAVAIIKFWEPIKAFFSGFFSGLMAGLAPVKSAFAPLAPIFDAIGSAIGGVWEWFQKLLEPIHFSTEELNACTSAGQWFGEIVGKALSNLVSIIVAVASGIGWLLEKLGAIPSAADAAVQATNAMNVSPFGNLVDGMTALSGVGGNLGKTPVTTKLIPPQFGVLNRLGKNDGEDGESSGKGGGGGLSNRSLDQRDPNKLGDIVFKNVPAYIPIRGGYTEPMLQQRSNMVAPYSVQQPTSTVGSQSGSAIQPASSDQYNINIYISDARNIDEAKIAQRVRAEMEVLQQATDRRRRSSLLDRG</sequence>
<feature type="region of interest" description="Disordered" evidence="2">
    <location>
        <begin position="792"/>
        <end position="824"/>
    </location>
</feature>